<evidence type="ECO:0000313" key="1">
    <source>
        <dbReference type="EMBL" id="GGE12345.1"/>
    </source>
</evidence>
<sequence length="345" mass="39602">MRITITKSSKIYILAPGNVPSGGPEALHQLHYYLTTLGYKSRISYYSDPVVHPQFLIYEPKVIDIAEIQDSPDNILIVPEINTSILKNYSKIRKCIWFLGVQLYDGFETLSDSKFLQLKTKIVKLTPNFFLKTRQKILQSFFKQKFDKQPYLVSKKDNILCGSMFAYEFAKSNFKNVTLLVEPLGLGFLGENNVDLSSKNRSDSVLYNPSKNSKTLQKLLKRTDIIFKPISGYQDFELVDLFRNSKLYIDFGFFGGPERLPKETVLNGTMLLVGKRNASVNSFDIAIPDKYKIEDADDIEFIASKIKQMLLDYDQIIGDFRGFREKIINLEPNFIKSIKSIFIKA</sequence>
<gene>
    <name evidence="1" type="ORF">GCM10011516_07650</name>
</gene>
<name>A0A8H9FXR6_9SPHI</name>
<dbReference type="EMBL" id="BMKM01000001">
    <property type="protein sequence ID" value="GGE12345.1"/>
    <property type="molecule type" value="Genomic_DNA"/>
</dbReference>
<comment type="caution">
    <text evidence="1">The sequence shown here is derived from an EMBL/GenBank/DDBJ whole genome shotgun (WGS) entry which is preliminary data.</text>
</comment>
<dbReference type="Proteomes" id="UP000614460">
    <property type="component" value="Unassembled WGS sequence"/>
</dbReference>
<accession>A0A8H9FXR6</accession>
<protein>
    <submittedName>
        <fullName evidence="1">Uncharacterized protein</fullName>
    </submittedName>
</protein>
<reference evidence="1" key="1">
    <citation type="journal article" date="2014" name="Int. J. Syst. Evol. Microbiol.">
        <title>Complete genome sequence of Corynebacterium casei LMG S-19264T (=DSM 44701T), isolated from a smear-ripened cheese.</title>
        <authorList>
            <consortium name="US DOE Joint Genome Institute (JGI-PGF)"/>
            <person name="Walter F."/>
            <person name="Albersmeier A."/>
            <person name="Kalinowski J."/>
            <person name="Ruckert C."/>
        </authorList>
    </citation>
    <scope>NUCLEOTIDE SEQUENCE</scope>
    <source>
        <strain evidence="1">CGMCC 1.15966</strain>
    </source>
</reference>
<dbReference type="RefSeq" id="WP_182497734.1">
    <property type="nucleotide sequence ID" value="NZ_BMKM01000001.1"/>
</dbReference>
<proteinExistence type="predicted"/>
<reference evidence="1" key="2">
    <citation type="submission" date="2020-09" db="EMBL/GenBank/DDBJ databases">
        <authorList>
            <person name="Sun Q."/>
            <person name="Zhou Y."/>
        </authorList>
    </citation>
    <scope>NUCLEOTIDE SEQUENCE</scope>
    <source>
        <strain evidence="1">CGMCC 1.15966</strain>
    </source>
</reference>
<organism evidence="1 2">
    <name type="scientific">Sphingobacterium cellulitidis</name>
    <dbReference type="NCBI Taxonomy" id="1768011"/>
    <lineage>
        <taxon>Bacteria</taxon>
        <taxon>Pseudomonadati</taxon>
        <taxon>Bacteroidota</taxon>
        <taxon>Sphingobacteriia</taxon>
        <taxon>Sphingobacteriales</taxon>
        <taxon>Sphingobacteriaceae</taxon>
        <taxon>Sphingobacterium</taxon>
    </lineage>
</organism>
<keyword evidence="2" id="KW-1185">Reference proteome</keyword>
<evidence type="ECO:0000313" key="2">
    <source>
        <dbReference type="Proteomes" id="UP000614460"/>
    </source>
</evidence>
<dbReference type="AlphaFoldDB" id="A0A8H9FXR6"/>